<evidence type="ECO:0008006" key="3">
    <source>
        <dbReference type="Google" id="ProtNLM"/>
    </source>
</evidence>
<dbReference type="EMBL" id="QFPP01000179">
    <property type="protein sequence ID" value="PZQ73529.1"/>
    <property type="molecule type" value="Genomic_DNA"/>
</dbReference>
<proteinExistence type="predicted"/>
<gene>
    <name evidence="1" type="ORF">DI563_14610</name>
</gene>
<accession>A0A2W5QAB3</accession>
<sequence>MKHLWDPQLSDREVHFIGSSFVQWGALEHEIFVQTLKTFEPPEGEADIPVLPKEMNNLQFSGVLELWHERVVKNRTGKRGKVLQAQYEEIKNLKEARDALAHGMWHWSPEDLGEIRTVRVKKKEVIYLALFPRLSR</sequence>
<evidence type="ECO:0000313" key="2">
    <source>
        <dbReference type="Proteomes" id="UP000249135"/>
    </source>
</evidence>
<protein>
    <recommendedName>
        <fullName evidence="3">Swt1-like HEPN domain-containing protein</fullName>
    </recommendedName>
</protein>
<dbReference type="AlphaFoldDB" id="A0A2W5QAB3"/>
<reference evidence="1 2" key="1">
    <citation type="submission" date="2017-08" db="EMBL/GenBank/DDBJ databases">
        <title>Infants hospitalized years apart are colonized by the same room-sourced microbial strains.</title>
        <authorList>
            <person name="Brooks B."/>
            <person name="Olm M.R."/>
            <person name="Firek B.A."/>
            <person name="Baker R."/>
            <person name="Thomas B.C."/>
            <person name="Morowitz M.J."/>
            <person name="Banfield J.F."/>
        </authorList>
    </citation>
    <scope>NUCLEOTIDE SEQUENCE [LARGE SCALE GENOMIC DNA]</scope>
    <source>
        <strain evidence="1">S2_005_003_R2_41</strain>
    </source>
</reference>
<name>A0A2W5QAB3_VARPD</name>
<organism evidence="1 2">
    <name type="scientific">Variovorax paradoxus</name>
    <dbReference type="NCBI Taxonomy" id="34073"/>
    <lineage>
        <taxon>Bacteria</taxon>
        <taxon>Pseudomonadati</taxon>
        <taxon>Pseudomonadota</taxon>
        <taxon>Betaproteobacteria</taxon>
        <taxon>Burkholderiales</taxon>
        <taxon>Comamonadaceae</taxon>
        <taxon>Variovorax</taxon>
    </lineage>
</organism>
<evidence type="ECO:0000313" key="1">
    <source>
        <dbReference type="EMBL" id="PZQ73529.1"/>
    </source>
</evidence>
<comment type="caution">
    <text evidence="1">The sequence shown here is derived from an EMBL/GenBank/DDBJ whole genome shotgun (WGS) entry which is preliminary data.</text>
</comment>
<dbReference type="Proteomes" id="UP000249135">
    <property type="component" value="Unassembled WGS sequence"/>
</dbReference>